<feature type="transmembrane region" description="Helical" evidence="7">
    <location>
        <begin position="290"/>
        <end position="312"/>
    </location>
</feature>
<dbReference type="InterPro" id="IPR005829">
    <property type="entry name" value="Sugar_transporter_CS"/>
</dbReference>
<feature type="transmembrane region" description="Helical" evidence="7">
    <location>
        <begin position="244"/>
        <end position="270"/>
    </location>
</feature>
<reference evidence="10" key="1">
    <citation type="submission" date="2017-04" db="EMBL/GenBank/DDBJ databases">
        <authorList>
            <person name="Varghese N."/>
            <person name="Submissions S."/>
        </authorList>
    </citation>
    <scope>NUCLEOTIDE SEQUENCE [LARGE SCALE GENOMIC DNA]</scope>
    <source>
        <strain evidence="10">LMG 29540</strain>
    </source>
</reference>
<dbReference type="GO" id="GO:0005886">
    <property type="term" value="C:plasma membrane"/>
    <property type="evidence" value="ECO:0007669"/>
    <property type="project" value="UniProtKB-SubCell"/>
</dbReference>
<feature type="transmembrane region" description="Helical" evidence="7">
    <location>
        <begin position="410"/>
        <end position="431"/>
    </location>
</feature>
<keyword evidence="10" id="KW-1185">Reference proteome</keyword>
<feature type="transmembrane region" description="Helical" evidence="7">
    <location>
        <begin position="99"/>
        <end position="118"/>
    </location>
</feature>
<evidence type="ECO:0000313" key="9">
    <source>
        <dbReference type="EMBL" id="SMG58400.1"/>
    </source>
</evidence>
<evidence type="ECO:0000259" key="8">
    <source>
        <dbReference type="PROSITE" id="PS50850"/>
    </source>
</evidence>
<feature type="transmembrane region" description="Helical" evidence="7">
    <location>
        <begin position="165"/>
        <end position="192"/>
    </location>
</feature>
<dbReference type="GO" id="GO:0022857">
    <property type="term" value="F:transmembrane transporter activity"/>
    <property type="evidence" value="ECO:0007669"/>
    <property type="project" value="InterPro"/>
</dbReference>
<keyword evidence="6 7" id="KW-0472">Membrane</keyword>
<evidence type="ECO:0000256" key="5">
    <source>
        <dbReference type="ARBA" id="ARBA00022989"/>
    </source>
</evidence>
<dbReference type="AlphaFoldDB" id="A0A1X7LXH4"/>
<dbReference type="InterPro" id="IPR011701">
    <property type="entry name" value="MFS"/>
</dbReference>
<dbReference type="PANTHER" id="PTHR43045">
    <property type="entry name" value="SHIKIMATE TRANSPORTER"/>
    <property type="match status" value="1"/>
</dbReference>
<dbReference type="CDD" id="cd17369">
    <property type="entry name" value="MFS_ShiA_like"/>
    <property type="match status" value="1"/>
</dbReference>
<dbReference type="Pfam" id="PF07690">
    <property type="entry name" value="MFS_1"/>
    <property type="match status" value="1"/>
</dbReference>
<dbReference type="PROSITE" id="PS00217">
    <property type="entry name" value="SUGAR_TRANSPORT_2"/>
    <property type="match status" value="1"/>
</dbReference>
<dbReference type="Proteomes" id="UP000193228">
    <property type="component" value="Unassembled WGS sequence"/>
</dbReference>
<keyword evidence="2" id="KW-0813">Transport</keyword>
<dbReference type="EMBL" id="FXAT01000011">
    <property type="protein sequence ID" value="SMG58400.1"/>
    <property type="molecule type" value="Genomic_DNA"/>
</dbReference>
<comment type="subcellular location">
    <subcellularLocation>
        <location evidence="1">Cell membrane</location>
        <topology evidence="1">Multi-pass membrane protein</topology>
    </subcellularLocation>
</comment>
<dbReference type="STRING" id="1515439.SAMN06265784_11145"/>
<evidence type="ECO:0000256" key="3">
    <source>
        <dbReference type="ARBA" id="ARBA00022475"/>
    </source>
</evidence>
<dbReference type="PANTHER" id="PTHR43045:SF1">
    <property type="entry name" value="SHIKIMATE TRANSPORTER"/>
    <property type="match status" value="1"/>
</dbReference>
<feature type="transmembrane region" description="Helical" evidence="7">
    <location>
        <begin position="39"/>
        <end position="58"/>
    </location>
</feature>
<dbReference type="PROSITE" id="PS50850">
    <property type="entry name" value="MFS"/>
    <property type="match status" value="1"/>
</dbReference>
<evidence type="ECO:0000256" key="2">
    <source>
        <dbReference type="ARBA" id="ARBA00022448"/>
    </source>
</evidence>
<keyword evidence="3" id="KW-1003">Cell membrane</keyword>
<dbReference type="InterPro" id="IPR036259">
    <property type="entry name" value="MFS_trans_sf"/>
</dbReference>
<dbReference type="FunFam" id="1.20.1250.20:FF:000001">
    <property type="entry name" value="Dicarboxylate MFS transporter"/>
    <property type="match status" value="1"/>
</dbReference>
<evidence type="ECO:0000256" key="6">
    <source>
        <dbReference type="ARBA" id="ARBA00023136"/>
    </source>
</evidence>
<dbReference type="SUPFAM" id="SSF103473">
    <property type="entry name" value="MFS general substrate transporter"/>
    <property type="match status" value="1"/>
</dbReference>
<sequence length="443" mass="47334">MNNPGEALDRHADVGAASDGTDMANRAALSSIAGSALEWLDFAAYGAIAATVLPQLFFSETDPTTGALAAFATFSVGFVARPLGGLVCGYLGDRVGRRNMLVFTFLLMGICSFLIGVLPTYASIGVIAPLALVVLRFMQGFALGGEVTGSQLLTMEHAPKDRRGFYSSFIAMGSPLAQVLANALLFGVAALLTNDQFLRFGWRVPFLFSFLLVAIGLFIRMRISETPAFKVEMERKRRGDSQPAVAFLSYAGTVFRLMIVWVAVSVAYFIATVFILSFVTNKLGMAKPTAFAILILAHICSMFAMGIGGALCDRVGRRTAMLVGSRTMLLAFVVFFPLVLSGNTLLIAVAVVFLLCAAQFHAGVQPAYFAEAFPTEIRYRGSAVAYNLAVVVGSSAPFAATLIQAHTGDATWPIVGLGIAFNLLSMLAIYIGPDSWQKTESTR</sequence>
<dbReference type="Gene3D" id="1.20.1250.20">
    <property type="entry name" value="MFS general substrate transporter like domains"/>
    <property type="match status" value="1"/>
</dbReference>
<evidence type="ECO:0000256" key="4">
    <source>
        <dbReference type="ARBA" id="ARBA00022692"/>
    </source>
</evidence>
<dbReference type="InterPro" id="IPR020846">
    <property type="entry name" value="MFS_dom"/>
</dbReference>
<keyword evidence="5 7" id="KW-1133">Transmembrane helix</keyword>
<gene>
    <name evidence="9" type="ORF">SAMN06265784_11145</name>
</gene>
<protein>
    <submittedName>
        <fullName evidence="9">Major Facilitator Superfamily protein</fullName>
    </submittedName>
</protein>
<keyword evidence="4 7" id="KW-0812">Transmembrane</keyword>
<feature type="domain" description="Major facilitator superfamily (MFS) profile" evidence="8">
    <location>
        <begin position="27"/>
        <end position="436"/>
    </location>
</feature>
<feature type="transmembrane region" description="Helical" evidence="7">
    <location>
        <begin position="204"/>
        <end position="223"/>
    </location>
</feature>
<feature type="transmembrane region" description="Helical" evidence="7">
    <location>
        <begin position="70"/>
        <end position="92"/>
    </location>
</feature>
<name>A0A1X7LXH4_9BURK</name>
<proteinExistence type="predicted"/>
<evidence type="ECO:0000313" key="10">
    <source>
        <dbReference type="Proteomes" id="UP000193228"/>
    </source>
</evidence>
<dbReference type="OrthoDB" id="6766492at2"/>
<evidence type="ECO:0000256" key="7">
    <source>
        <dbReference type="SAM" id="Phobius"/>
    </source>
</evidence>
<feature type="transmembrane region" description="Helical" evidence="7">
    <location>
        <begin position="384"/>
        <end position="404"/>
    </location>
</feature>
<organism evidence="9 10">
    <name type="scientific">Paraburkholderia susongensis</name>
    <dbReference type="NCBI Taxonomy" id="1515439"/>
    <lineage>
        <taxon>Bacteria</taxon>
        <taxon>Pseudomonadati</taxon>
        <taxon>Pseudomonadota</taxon>
        <taxon>Betaproteobacteria</taxon>
        <taxon>Burkholderiales</taxon>
        <taxon>Burkholderiaceae</taxon>
        <taxon>Paraburkholderia</taxon>
    </lineage>
</organism>
<dbReference type="RefSeq" id="WP_085488468.1">
    <property type="nucleotide sequence ID" value="NZ_FXAT01000011.1"/>
</dbReference>
<accession>A0A1X7LXH4</accession>
<evidence type="ECO:0000256" key="1">
    <source>
        <dbReference type="ARBA" id="ARBA00004651"/>
    </source>
</evidence>